<feature type="domain" description="Polysaccharide chain length determinant N-terminal" evidence="7">
    <location>
        <begin position="1"/>
        <end position="98"/>
    </location>
</feature>
<evidence type="ECO:0000256" key="3">
    <source>
        <dbReference type="ARBA" id="ARBA00022692"/>
    </source>
</evidence>
<reference evidence="8" key="1">
    <citation type="submission" date="2021-08" db="EMBL/GenBank/DDBJ databases">
        <title>Prevotella lacticifex sp. nov., isolated from rumen of cow.</title>
        <authorList>
            <person name="Shinkai T."/>
            <person name="Ikeyama N."/>
            <person name="Kumagai M."/>
            <person name="Ohmori H."/>
            <person name="Sakamoto M."/>
            <person name="Ohkuma M."/>
            <person name="Mitsumori M."/>
        </authorList>
    </citation>
    <scope>NUCLEOTIDE SEQUENCE</scope>
    <source>
        <strain evidence="8">JCM 8259</strain>
    </source>
</reference>
<accession>A0AA37I2U1</accession>
<dbReference type="RefSeq" id="WP_013064213.1">
    <property type="nucleotide sequence ID" value="NZ_BPTT01000001.1"/>
</dbReference>
<organism evidence="8 9">
    <name type="scientific">Xylanibacter ruminicola</name>
    <name type="common">Prevotella ruminicola</name>
    <dbReference type="NCBI Taxonomy" id="839"/>
    <lineage>
        <taxon>Bacteria</taxon>
        <taxon>Pseudomonadati</taxon>
        <taxon>Bacteroidota</taxon>
        <taxon>Bacteroidia</taxon>
        <taxon>Bacteroidales</taxon>
        <taxon>Prevotellaceae</taxon>
        <taxon>Xylanibacter</taxon>
    </lineage>
</organism>
<feature type="transmembrane region" description="Helical" evidence="6">
    <location>
        <begin position="493"/>
        <end position="511"/>
    </location>
</feature>
<evidence type="ECO:0000256" key="2">
    <source>
        <dbReference type="ARBA" id="ARBA00022475"/>
    </source>
</evidence>
<dbReference type="Pfam" id="PF02706">
    <property type="entry name" value="Wzz"/>
    <property type="match status" value="1"/>
</dbReference>
<dbReference type="GeneID" id="31500898"/>
<evidence type="ECO:0000313" key="9">
    <source>
        <dbReference type="Proteomes" id="UP000887097"/>
    </source>
</evidence>
<dbReference type="GO" id="GO:0004713">
    <property type="term" value="F:protein tyrosine kinase activity"/>
    <property type="evidence" value="ECO:0007669"/>
    <property type="project" value="TreeGrafter"/>
</dbReference>
<dbReference type="GO" id="GO:0005886">
    <property type="term" value="C:plasma membrane"/>
    <property type="evidence" value="ECO:0007669"/>
    <property type="project" value="UniProtKB-SubCell"/>
</dbReference>
<dbReference type="PANTHER" id="PTHR32309:SF13">
    <property type="entry name" value="FERRIC ENTEROBACTIN TRANSPORT PROTEIN FEPE"/>
    <property type="match status" value="1"/>
</dbReference>
<keyword evidence="4 6" id="KW-1133">Transmembrane helix</keyword>
<comment type="caution">
    <text evidence="8">The sequence shown here is derived from an EMBL/GenBank/DDBJ whole genome shotgun (WGS) entry which is preliminary data.</text>
</comment>
<dbReference type="InterPro" id="IPR003856">
    <property type="entry name" value="LPS_length_determ_N"/>
</dbReference>
<dbReference type="EMBL" id="BPTT01000001">
    <property type="protein sequence ID" value="GJG33763.1"/>
    <property type="molecule type" value="Genomic_DNA"/>
</dbReference>
<evidence type="ECO:0000313" key="8">
    <source>
        <dbReference type="EMBL" id="GJG33763.1"/>
    </source>
</evidence>
<evidence type="ECO:0000256" key="5">
    <source>
        <dbReference type="ARBA" id="ARBA00023136"/>
    </source>
</evidence>
<evidence type="ECO:0000259" key="7">
    <source>
        <dbReference type="Pfam" id="PF02706"/>
    </source>
</evidence>
<dbReference type="InterPro" id="IPR050445">
    <property type="entry name" value="Bact_polysacc_biosynth/exp"/>
</dbReference>
<evidence type="ECO:0000256" key="6">
    <source>
        <dbReference type="SAM" id="Phobius"/>
    </source>
</evidence>
<comment type="subcellular location">
    <subcellularLocation>
        <location evidence="1">Cell membrane</location>
        <topology evidence="1">Multi-pass membrane protein</topology>
    </subcellularLocation>
</comment>
<sequence>MDLKTYINECKKHWRWFAATLATALIAAILFLLMFAPRYERSATVLIKDENGGGGLLSSMSASMGMLAGMAGINIASNVSNEMEIMSSPALLMEVINRLGLDTRYAAYDGLMKCDLWEETLPVKLTFPKLTDKDGAYLKMDLRKDGTFTLYKMRKNKEKLSGEVEGKVNTVCQTPIGPVSVIATKYFKQVMDEKGEMTIRITKERKYDQVERCMEQLDIDLTDDQTSIIHIGYRDQIAERAELIISTLINVYQEAWMNDKKNAADISTQFINERIKDIEQELSGLDKDIAQFRGSNLMPDYEEAAKMFMTNASLTYEQQVKVNNQLYMMEQMRNQVNHTEGTNQVLPANLLPDNENVAKQINEYNKLQLQRNQMAENSSDNNPLVKDLDVQLGSMRKAIVNSLDHGVAQLRASQKAVNREDQKLKQQISAAPSAVTKVLPAERQHKIIEALYIYLLEKREENSLTQVYNSQNLRIVSPPMGKLKPVFPKKGRTLAAAFLLGLCIPACIIYMRQRKKE</sequence>
<keyword evidence="3 6" id="KW-0812">Transmembrane</keyword>
<dbReference type="Proteomes" id="UP000887097">
    <property type="component" value="Unassembled WGS sequence"/>
</dbReference>
<protein>
    <recommendedName>
        <fullName evidence="7">Polysaccharide chain length determinant N-terminal domain-containing protein</fullName>
    </recommendedName>
</protein>
<keyword evidence="2" id="KW-1003">Cell membrane</keyword>
<proteinExistence type="predicted"/>
<keyword evidence="5 6" id="KW-0472">Membrane</keyword>
<dbReference type="PANTHER" id="PTHR32309">
    <property type="entry name" value="TYROSINE-PROTEIN KINASE"/>
    <property type="match status" value="1"/>
</dbReference>
<dbReference type="AlphaFoldDB" id="A0AA37I2U1"/>
<gene>
    <name evidence="8" type="ORF">PRMUPPPA20_18720</name>
</gene>
<evidence type="ECO:0000256" key="4">
    <source>
        <dbReference type="ARBA" id="ARBA00022989"/>
    </source>
</evidence>
<evidence type="ECO:0000256" key="1">
    <source>
        <dbReference type="ARBA" id="ARBA00004651"/>
    </source>
</evidence>
<feature type="transmembrane region" description="Helical" evidence="6">
    <location>
        <begin position="16"/>
        <end position="36"/>
    </location>
</feature>
<name>A0AA37I2U1_XYLRU</name>